<evidence type="ECO:0000256" key="2">
    <source>
        <dbReference type="SAM" id="Phobius"/>
    </source>
</evidence>
<dbReference type="RefSeq" id="WP_028311904.1">
    <property type="nucleotide sequence ID" value="NZ_AXWS01000014.1"/>
</dbReference>
<reference evidence="4" key="1">
    <citation type="submission" date="2025-08" db="UniProtKB">
        <authorList>
            <consortium name="RefSeq"/>
        </authorList>
    </citation>
    <scope>IDENTIFICATION</scope>
</reference>
<keyword evidence="2" id="KW-1133">Transmembrane helix</keyword>
<accession>A0A8B6X4V8</accession>
<dbReference type="OrthoDB" id="9861327at2"/>
<evidence type="ECO:0000256" key="1">
    <source>
        <dbReference type="SAM" id="MobiDB-lite"/>
    </source>
</evidence>
<feature type="region of interest" description="Disordered" evidence="1">
    <location>
        <begin position="1"/>
        <end position="26"/>
    </location>
</feature>
<protein>
    <submittedName>
        <fullName evidence="4">Uncharacterized protein</fullName>
    </submittedName>
</protein>
<keyword evidence="2" id="KW-0812">Transmembrane</keyword>
<organism evidence="3 4">
    <name type="scientific">Derxia gummosa DSM 723</name>
    <dbReference type="NCBI Taxonomy" id="1121388"/>
    <lineage>
        <taxon>Bacteria</taxon>
        <taxon>Pseudomonadati</taxon>
        <taxon>Pseudomonadota</taxon>
        <taxon>Betaproteobacteria</taxon>
        <taxon>Burkholderiales</taxon>
        <taxon>Alcaligenaceae</taxon>
        <taxon>Derxia</taxon>
    </lineage>
</organism>
<evidence type="ECO:0000313" key="4">
    <source>
        <dbReference type="RefSeq" id="WP_028311904.1"/>
    </source>
</evidence>
<dbReference type="AlphaFoldDB" id="A0A8B6X4V8"/>
<feature type="transmembrane region" description="Helical" evidence="2">
    <location>
        <begin position="100"/>
        <end position="119"/>
    </location>
</feature>
<proteinExistence type="predicted"/>
<sequence length="180" mass="19245">MNPSRPPRSDADIAEDDPLDAPLPELELPPALARGERRLAGLARAAWRLLADVGGQGLRTLFFEQHGARLPTREGPVTTLLFVLAAYAAALRWVPEYGMGPGSFYAAFSLLVIAAASASRPQRFRVAAALCAGSVVLDLFAATLYALFAGQDWTVLNLTTAGWGMLAGVVAMRRIGRQRA</sequence>
<keyword evidence="3" id="KW-1185">Reference proteome</keyword>
<evidence type="ECO:0000313" key="3">
    <source>
        <dbReference type="Proteomes" id="UP000675920"/>
    </source>
</evidence>
<dbReference type="Proteomes" id="UP000675920">
    <property type="component" value="Unplaced"/>
</dbReference>
<feature type="transmembrane region" description="Helical" evidence="2">
    <location>
        <begin position="126"/>
        <end position="148"/>
    </location>
</feature>
<feature type="transmembrane region" description="Helical" evidence="2">
    <location>
        <begin position="154"/>
        <end position="172"/>
    </location>
</feature>
<keyword evidence="2" id="KW-0472">Membrane</keyword>
<name>A0A8B6X4V8_9BURK</name>